<dbReference type="EMBL" id="JALLBG020000107">
    <property type="protein sequence ID" value="KAL3764367.1"/>
    <property type="molecule type" value="Genomic_DNA"/>
</dbReference>
<accession>A0ABD3ML50</accession>
<comment type="caution">
    <text evidence="2">The sequence shown here is derived from an EMBL/GenBank/DDBJ whole genome shotgun (WGS) entry which is preliminary data.</text>
</comment>
<proteinExistence type="predicted"/>
<feature type="compositionally biased region" description="Acidic residues" evidence="1">
    <location>
        <begin position="157"/>
        <end position="175"/>
    </location>
</feature>
<feature type="region of interest" description="Disordered" evidence="1">
    <location>
        <begin position="52"/>
        <end position="91"/>
    </location>
</feature>
<sequence length="229" mass="24978">MEEPPKIERIISSQGISLSDTASILNTYLSNIEHYQYGGAAAAATDALLGNHERSLSPVPPPSTTEGEVSEEDPNGNKRTPHNKSRQEREEEALIAQMVASSSTSSTGRMISDDIYERLKLIAQSMCAEVEGKPMSASRMMNGNALVENGVGGGGDDPADMDDTTGAEDFLAELDEANRLEQEEEQKRQEKLLQPQNASQLKKDKKKEKKAKKAAKKAKKEAKRKSMEG</sequence>
<evidence type="ECO:0000313" key="3">
    <source>
        <dbReference type="Proteomes" id="UP001530293"/>
    </source>
</evidence>
<feature type="region of interest" description="Disordered" evidence="1">
    <location>
        <begin position="146"/>
        <end position="229"/>
    </location>
</feature>
<feature type="compositionally biased region" description="Basic residues" evidence="1">
    <location>
        <begin position="203"/>
        <end position="223"/>
    </location>
</feature>
<dbReference type="AlphaFoldDB" id="A0ABD3ML50"/>
<organism evidence="2 3">
    <name type="scientific">Discostella pseudostelligera</name>
    <dbReference type="NCBI Taxonomy" id="259834"/>
    <lineage>
        <taxon>Eukaryota</taxon>
        <taxon>Sar</taxon>
        <taxon>Stramenopiles</taxon>
        <taxon>Ochrophyta</taxon>
        <taxon>Bacillariophyta</taxon>
        <taxon>Coscinodiscophyceae</taxon>
        <taxon>Thalassiosirophycidae</taxon>
        <taxon>Stephanodiscales</taxon>
        <taxon>Stephanodiscaceae</taxon>
        <taxon>Discostella</taxon>
    </lineage>
</organism>
<protein>
    <submittedName>
        <fullName evidence="2">Uncharacterized protein</fullName>
    </submittedName>
</protein>
<feature type="compositionally biased region" description="Basic and acidic residues" evidence="1">
    <location>
        <begin position="176"/>
        <end position="191"/>
    </location>
</feature>
<evidence type="ECO:0000256" key="1">
    <source>
        <dbReference type="SAM" id="MobiDB-lite"/>
    </source>
</evidence>
<name>A0ABD3ML50_9STRA</name>
<dbReference type="Proteomes" id="UP001530293">
    <property type="component" value="Unassembled WGS sequence"/>
</dbReference>
<reference evidence="2 3" key="1">
    <citation type="submission" date="2024-10" db="EMBL/GenBank/DDBJ databases">
        <title>Updated reference genomes for cyclostephanoid diatoms.</title>
        <authorList>
            <person name="Roberts W.R."/>
            <person name="Alverson A.J."/>
        </authorList>
    </citation>
    <scope>NUCLEOTIDE SEQUENCE [LARGE SCALE GENOMIC DNA]</scope>
    <source>
        <strain evidence="2 3">AJA232-27</strain>
    </source>
</reference>
<evidence type="ECO:0000313" key="2">
    <source>
        <dbReference type="EMBL" id="KAL3764367.1"/>
    </source>
</evidence>
<keyword evidence="3" id="KW-1185">Reference proteome</keyword>
<gene>
    <name evidence="2" type="ORF">ACHAWU_006005</name>
</gene>